<name>A0A9N9RHV7_9DIPT</name>
<evidence type="ECO:0000259" key="3">
    <source>
        <dbReference type="PROSITE" id="PS50003"/>
    </source>
</evidence>
<dbReference type="SMART" id="SM00233">
    <property type="entry name" value="PH"/>
    <property type="match status" value="1"/>
</dbReference>
<evidence type="ECO:0000313" key="5">
    <source>
        <dbReference type="Proteomes" id="UP001153620"/>
    </source>
</evidence>
<feature type="domain" description="PH" evidence="3">
    <location>
        <begin position="584"/>
        <end position="694"/>
    </location>
</feature>
<dbReference type="InterPro" id="IPR012966">
    <property type="entry name" value="AHD"/>
</dbReference>
<dbReference type="SUPFAM" id="SSF50729">
    <property type="entry name" value="PH domain-like"/>
    <property type="match status" value="1"/>
</dbReference>
<protein>
    <recommendedName>
        <fullName evidence="3">PH domain-containing protein</fullName>
    </recommendedName>
</protein>
<feature type="coiled-coil region" evidence="1">
    <location>
        <begin position="251"/>
        <end position="283"/>
    </location>
</feature>
<gene>
    <name evidence="4" type="ORF">CHIRRI_LOCUS188</name>
</gene>
<dbReference type="EMBL" id="OU895877">
    <property type="protein sequence ID" value="CAG9797188.1"/>
    <property type="molecule type" value="Genomic_DNA"/>
</dbReference>
<dbReference type="PROSITE" id="PS50003">
    <property type="entry name" value="PH_DOMAIN"/>
    <property type="match status" value="1"/>
</dbReference>
<dbReference type="Pfam" id="PF08174">
    <property type="entry name" value="Anillin"/>
    <property type="match status" value="1"/>
</dbReference>
<organism evidence="4 5">
    <name type="scientific">Chironomus riparius</name>
    <dbReference type="NCBI Taxonomy" id="315576"/>
    <lineage>
        <taxon>Eukaryota</taxon>
        <taxon>Metazoa</taxon>
        <taxon>Ecdysozoa</taxon>
        <taxon>Arthropoda</taxon>
        <taxon>Hexapoda</taxon>
        <taxon>Insecta</taxon>
        <taxon>Pterygota</taxon>
        <taxon>Neoptera</taxon>
        <taxon>Endopterygota</taxon>
        <taxon>Diptera</taxon>
        <taxon>Nematocera</taxon>
        <taxon>Chironomoidea</taxon>
        <taxon>Chironomidae</taxon>
        <taxon>Chironominae</taxon>
        <taxon>Chironomus</taxon>
    </lineage>
</organism>
<evidence type="ECO:0000256" key="2">
    <source>
        <dbReference type="SAM" id="MobiDB-lite"/>
    </source>
</evidence>
<dbReference type="InterPro" id="IPR001849">
    <property type="entry name" value="PH_domain"/>
</dbReference>
<evidence type="ECO:0000256" key="1">
    <source>
        <dbReference type="SAM" id="Coils"/>
    </source>
</evidence>
<proteinExistence type="predicted"/>
<dbReference type="AlphaFoldDB" id="A0A9N9RHV7"/>
<reference evidence="4" key="1">
    <citation type="submission" date="2022-01" db="EMBL/GenBank/DDBJ databases">
        <authorList>
            <person name="King R."/>
        </authorList>
    </citation>
    <scope>NUCLEOTIDE SEQUENCE</scope>
</reference>
<feature type="compositionally biased region" description="Low complexity" evidence="2">
    <location>
        <begin position="57"/>
        <end position="78"/>
    </location>
</feature>
<keyword evidence="5" id="KW-1185">Reference proteome</keyword>
<dbReference type="OrthoDB" id="6431443at2759"/>
<reference evidence="4" key="2">
    <citation type="submission" date="2022-10" db="EMBL/GenBank/DDBJ databases">
        <authorList>
            <consortium name="ENA_rothamsted_submissions"/>
            <consortium name="culmorum"/>
            <person name="King R."/>
        </authorList>
    </citation>
    <scope>NUCLEOTIDE SEQUENCE</scope>
</reference>
<sequence>MSETMNNLNGDPSQLSIKQKVELFEKSLEKYEEYKPLTYFNNFASVPVHQHRRDASTDNNVSNATNTTSNNTSTPFSTGTNFLAKTKTSEKKHVASPYLQNHIQYTKSFPNKLSGNINQMINNQKSAASYYNSLESKVQDSSVNMKEFHDTIKDLDTFLSNELNEIEIQKRIGMNSKEKKTFVRANSQDVDRSYGDKILQTLHGLKEEINSIKENQRDFEDKIRRQEDYQYMKIAARLNKDQEKFAARLDYEQEEKLVAAARLKQEQEEKKLAAARIKQIQEEKIAAYMMEEERMRAARANQEKETNQRINKTLSNNNDAFLANHSSKDTLQQKAGSIESGISGIDKYSSSKKDFDSPILASSGYSREERIRKLEAEIYKEETLMMKINRVLENLKNVDDRNLLDVINIERHYLVASTRFQSALSEVRKLNENIELPHMPPYNRKGKLIVRDIMLEVKASYFQRPLPIKNEYLLILMKYEDKVLASKPMRIIDDVRIIKFSEKFSIPEIYMDFDMRLEIYGTTFWRKNTTVRETMLKKYGFITFSLADTGTKSKRFQMIEVLQSDNVPIRNKVTMKISQKITAGVQYKGNLYVKLRDIWHEAIAHLNGHLLEISFKKIHNSGVTRSQEVMLLDLYNVDSDAVIPVDVRRISDKPYTFLLKFNHYIDVANFYLMVAAESSETFSEWITALNKVLILIK</sequence>
<keyword evidence="1" id="KW-0175">Coiled coil</keyword>
<feature type="region of interest" description="Disordered" evidence="2">
    <location>
        <begin position="51"/>
        <end position="78"/>
    </location>
</feature>
<dbReference type="Proteomes" id="UP001153620">
    <property type="component" value="Chromosome 1"/>
</dbReference>
<accession>A0A9N9RHV7</accession>
<evidence type="ECO:0000313" key="4">
    <source>
        <dbReference type="EMBL" id="CAG9797188.1"/>
    </source>
</evidence>